<feature type="domain" description="4-vinyl reductase 4VR" evidence="1">
    <location>
        <begin position="99"/>
        <end position="162"/>
    </location>
</feature>
<dbReference type="Pfam" id="PF02830">
    <property type="entry name" value="V4R"/>
    <property type="match status" value="1"/>
</dbReference>
<evidence type="ECO:0000313" key="3">
    <source>
        <dbReference type="Proteomes" id="UP001620514"/>
    </source>
</evidence>
<organism evidence="2 3">
    <name type="scientific">Caballeronia udeis</name>
    <dbReference type="NCBI Taxonomy" id="1232866"/>
    <lineage>
        <taxon>Bacteria</taxon>
        <taxon>Pseudomonadati</taxon>
        <taxon>Pseudomonadota</taxon>
        <taxon>Betaproteobacteria</taxon>
        <taxon>Burkholderiales</taxon>
        <taxon>Burkholderiaceae</taxon>
        <taxon>Caballeronia</taxon>
    </lineage>
</organism>
<proteinExistence type="predicted"/>
<dbReference type="SUPFAM" id="SSF111126">
    <property type="entry name" value="Ligand-binding domain in the NO signalling and Golgi transport"/>
    <property type="match status" value="1"/>
</dbReference>
<dbReference type="InterPro" id="IPR004096">
    <property type="entry name" value="V4R"/>
</dbReference>
<comment type="caution">
    <text evidence="2">The sequence shown here is derived from an EMBL/GenBank/DDBJ whole genome shotgun (WGS) entry which is preliminary data.</text>
</comment>
<dbReference type="SMART" id="SM00989">
    <property type="entry name" value="V4R"/>
    <property type="match status" value="1"/>
</dbReference>
<evidence type="ECO:0000259" key="1">
    <source>
        <dbReference type="SMART" id="SM00989"/>
    </source>
</evidence>
<sequence length="172" mass="18468">MNAMVSRLVHDLEAGEIRDGDRRYLIMRPDVLMGTLKGLDDMTRGRVLSSLANSAALHGGRSVQAYGQTAPGRALLEIMCDASAGLGWGRWYIEESAEELKLTVHNSPFAWGYGACTHTVCAPIVGIFRAVATQFFGTPAVVEELECAAMTSQLACHFVASRKGGTLPGNPQ</sequence>
<gene>
    <name evidence="2" type="ORF">ABH943_006149</name>
</gene>
<dbReference type="Gene3D" id="3.30.1380.20">
    <property type="entry name" value="Trafficking protein particle complex subunit 3"/>
    <property type="match status" value="1"/>
</dbReference>
<protein>
    <recommendedName>
        <fullName evidence="1">4-vinyl reductase 4VR domain-containing protein</fullName>
    </recommendedName>
</protein>
<dbReference type="PANTHER" id="PTHR35090">
    <property type="entry name" value="DNA-DIRECTED RNA POLYMERASE SUBUNIT I"/>
    <property type="match status" value="1"/>
</dbReference>
<dbReference type="InterPro" id="IPR024096">
    <property type="entry name" value="NO_sig/Golgi_transp_ligand-bd"/>
</dbReference>
<reference evidence="2 3" key="1">
    <citation type="submission" date="2024-11" db="EMBL/GenBank/DDBJ databases">
        <title>Using genomics to understand microbial adaptation to soil warming.</title>
        <authorList>
            <person name="Deangelis K.M. PhD."/>
        </authorList>
    </citation>
    <scope>NUCLEOTIDE SEQUENCE [LARGE SCALE GENOMIC DNA]</scope>
    <source>
        <strain evidence="2 3">GAS97</strain>
    </source>
</reference>
<dbReference type="RefSeq" id="WP_404611040.1">
    <property type="nucleotide sequence ID" value="NZ_JBIYDN010000023.1"/>
</dbReference>
<name>A0ABW8MRR3_9BURK</name>
<dbReference type="Proteomes" id="UP001620514">
    <property type="component" value="Unassembled WGS sequence"/>
</dbReference>
<keyword evidence="3" id="KW-1185">Reference proteome</keyword>
<evidence type="ECO:0000313" key="2">
    <source>
        <dbReference type="EMBL" id="MFK4446117.1"/>
    </source>
</evidence>
<accession>A0ABW8MRR3</accession>
<dbReference type="EMBL" id="JBIYDN010000023">
    <property type="protein sequence ID" value="MFK4446117.1"/>
    <property type="molecule type" value="Genomic_DNA"/>
</dbReference>
<dbReference type="PANTHER" id="PTHR35090:SF1">
    <property type="entry name" value="SLR0144 PROTEIN"/>
    <property type="match status" value="1"/>
</dbReference>